<keyword evidence="2" id="KW-1185">Reference proteome</keyword>
<dbReference type="Proteomes" id="UP000196594">
    <property type="component" value="Unassembled WGS sequence"/>
</dbReference>
<reference evidence="1 2" key="1">
    <citation type="journal article" date="2017" name="Int. J. Syst. Evol. Microbiol.">
        <title>Solibacillus kalamii sp. nov., isolated from a high-efficiency particulate arrestance filter system used in the International Space Station.</title>
        <authorList>
            <person name="Checinska Sielaff A."/>
            <person name="Kumar R.M."/>
            <person name="Pal D."/>
            <person name="Mayilraj S."/>
            <person name="Venkateswaran K."/>
        </authorList>
    </citation>
    <scope>NUCLEOTIDE SEQUENCE [LARGE SCALE GENOMIC DNA]</scope>
    <source>
        <strain evidence="1 2">ISSFR-015</strain>
    </source>
</reference>
<gene>
    <name evidence="1" type="ORF">CBM15_16030</name>
</gene>
<dbReference type="RefSeq" id="WP_087618278.1">
    <property type="nucleotide sequence ID" value="NZ_JAFBEY010000010.1"/>
</dbReference>
<protein>
    <submittedName>
        <fullName evidence="1">Uncharacterized protein</fullName>
    </submittedName>
</protein>
<sequence>MSEFQFVEKEIQQIDELLAENYMIKTIDENLEGAFVTFINPVSLEERLLHIKMADTRKYFSSKLLEQISS</sequence>
<organism evidence="1 2">
    <name type="scientific">Solibacillus kalamii</name>
    <dbReference type="NCBI Taxonomy" id="1748298"/>
    <lineage>
        <taxon>Bacteria</taxon>
        <taxon>Bacillati</taxon>
        <taxon>Bacillota</taxon>
        <taxon>Bacilli</taxon>
        <taxon>Bacillales</taxon>
        <taxon>Caryophanaceae</taxon>
        <taxon>Solibacillus</taxon>
    </lineage>
</organism>
<proteinExistence type="predicted"/>
<evidence type="ECO:0000313" key="2">
    <source>
        <dbReference type="Proteomes" id="UP000196594"/>
    </source>
</evidence>
<accession>A0ABX3ZDN5</accession>
<name>A0ABX3ZDN5_9BACL</name>
<dbReference type="EMBL" id="NHNT01000013">
    <property type="protein sequence ID" value="OUZ37722.1"/>
    <property type="molecule type" value="Genomic_DNA"/>
</dbReference>
<comment type="caution">
    <text evidence="1">The sequence shown here is derived from an EMBL/GenBank/DDBJ whole genome shotgun (WGS) entry which is preliminary data.</text>
</comment>
<evidence type="ECO:0000313" key="1">
    <source>
        <dbReference type="EMBL" id="OUZ37722.1"/>
    </source>
</evidence>